<dbReference type="Gene3D" id="3.40.50.300">
    <property type="entry name" value="P-loop containing nucleotide triphosphate hydrolases"/>
    <property type="match status" value="1"/>
</dbReference>
<name>A0A099UHA6_9HELI</name>
<dbReference type="RefSeq" id="WP_034326867.1">
    <property type="nucleotide sequence ID" value="NZ_CAJTQN010000005.1"/>
</dbReference>
<evidence type="ECO:0000259" key="1">
    <source>
        <dbReference type="Pfam" id="PF13614"/>
    </source>
</evidence>
<dbReference type="EMBL" id="LN907858">
    <property type="protein sequence ID" value="CUU39420.1"/>
    <property type="molecule type" value="Genomic_DNA"/>
</dbReference>
<evidence type="ECO:0000313" key="5">
    <source>
        <dbReference type="Proteomes" id="UP000064525"/>
    </source>
</evidence>
<evidence type="ECO:0000313" key="4">
    <source>
        <dbReference type="Proteomes" id="UP000029925"/>
    </source>
</evidence>
<dbReference type="STRING" id="76936.BN2458_PEG0534"/>
<dbReference type="FunFam" id="3.40.50.300:FF:000285">
    <property type="entry name" value="Sporulation initiation inhibitor Soj"/>
    <property type="match status" value="1"/>
</dbReference>
<dbReference type="OrthoDB" id="9815116at2"/>
<dbReference type="Pfam" id="PF13614">
    <property type="entry name" value="AAA_31"/>
    <property type="match status" value="1"/>
</dbReference>
<protein>
    <submittedName>
        <fullName evidence="2">Chromosome (Plasmid) partitioning protein ParA</fullName>
    </submittedName>
    <submittedName>
        <fullName evidence="3">ParA family protein</fullName>
    </submittedName>
</protein>
<dbReference type="InterPro" id="IPR050678">
    <property type="entry name" value="DNA_Partitioning_ATPase"/>
</dbReference>
<keyword evidence="4" id="KW-1185">Reference proteome</keyword>
<feature type="domain" description="AAA" evidence="1">
    <location>
        <begin position="3"/>
        <end position="181"/>
    </location>
</feature>
<dbReference type="PANTHER" id="PTHR13696">
    <property type="entry name" value="P-LOOP CONTAINING NUCLEOSIDE TRIPHOSPHATE HYDROLASE"/>
    <property type="match status" value="1"/>
</dbReference>
<dbReference type="InterPro" id="IPR027417">
    <property type="entry name" value="P-loop_NTPase"/>
</dbReference>
<gene>
    <name evidence="2" type="ORF">BN2458_PEG0534</name>
    <name evidence="3" type="ORF">LS75_000575</name>
</gene>
<dbReference type="SUPFAM" id="SSF52540">
    <property type="entry name" value="P-loop containing nucleoside triphosphate hydrolases"/>
    <property type="match status" value="1"/>
</dbReference>
<reference evidence="2" key="2">
    <citation type="submission" date="2015-11" db="EMBL/GenBank/DDBJ databases">
        <authorList>
            <person name="Zhang Y."/>
            <person name="Guo Z."/>
        </authorList>
    </citation>
    <scope>NUCLEOTIDE SEQUENCE</scope>
    <source>
        <strain evidence="2">1</strain>
    </source>
</reference>
<dbReference type="AlphaFoldDB" id="A0A099UHA6"/>
<dbReference type="EMBL" id="JRPF02000001">
    <property type="protein sequence ID" value="TLD79469.1"/>
    <property type="molecule type" value="Genomic_DNA"/>
</dbReference>
<reference evidence="3 4" key="1">
    <citation type="journal article" date="2014" name="Genome Announc.">
        <title>Draft genome sequences of eight enterohepatic helicobacter species isolated from both laboratory and wild rodents.</title>
        <authorList>
            <person name="Sheh A."/>
            <person name="Shen Z."/>
            <person name="Fox J.G."/>
        </authorList>
    </citation>
    <scope>NUCLEOTIDE SEQUENCE [LARGE SCALE GENOMIC DNA]</scope>
    <source>
        <strain evidence="3 4">MIT 98-6810</strain>
    </source>
</reference>
<dbReference type="Proteomes" id="UP000029925">
    <property type="component" value="Unassembled WGS sequence"/>
</dbReference>
<dbReference type="InterPro" id="IPR025669">
    <property type="entry name" value="AAA_dom"/>
</dbReference>
<dbReference type="KEGG" id="hty:BN2458_PEG0534"/>
<evidence type="ECO:0000313" key="3">
    <source>
        <dbReference type="EMBL" id="TLD79469.1"/>
    </source>
</evidence>
<dbReference type="CDD" id="cd02042">
    <property type="entry name" value="ParAB_family"/>
    <property type="match status" value="1"/>
</dbReference>
<evidence type="ECO:0000313" key="2">
    <source>
        <dbReference type="EMBL" id="CUU39420.1"/>
    </source>
</evidence>
<accession>A0A099UHA6</accession>
<dbReference type="GeneID" id="78150835"/>
<sequence length="261" mass="29011">MCEIIAIANQKGGVGKTTTAVNLAASLASANKKVLVIDYDPQANATTNFGIRRNKIESDMYHVLTGSKKLSQIILKTDIQNLYLAPSNIGLAGIEKEFYNKNNMKGRELLLSKKIDEVKEEYDYIVIDSPPALGSLTVNALAASDFVIVPIQCEFFALEGLAQLLNTIKLLKDTINPRLKIKGFLPTMYSGQHNLSRQVFDELKEHFSKELFKYEDDYIIVPRSVKLAESPSFGKPIMLYDNRSNGSVAYENLARTILQGA</sequence>
<dbReference type="Proteomes" id="UP000064525">
    <property type="component" value="Chromosome I"/>
</dbReference>
<reference evidence="5" key="3">
    <citation type="submission" date="2015-11" db="EMBL/GenBank/DDBJ databases">
        <authorList>
            <person name="Anvar S.Y."/>
        </authorList>
    </citation>
    <scope>NUCLEOTIDE SEQUENCE [LARGE SCALE GENOMIC DNA]</scope>
</reference>
<proteinExistence type="predicted"/>
<dbReference type="PANTHER" id="PTHR13696:SF52">
    <property type="entry name" value="PARA FAMILY PROTEIN CT_582"/>
    <property type="match status" value="1"/>
</dbReference>
<organism evidence="2 5">
    <name type="scientific">Helicobacter typhlonius</name>
    <dbReference type="NCBI Taxonomy" id="76936"/>
    <lineage>
        <taxon>Bacteria</taxon>
        <taxon>Pseudomonadati</taxon>
        <taxon>Campylobacterota</taxon>
        <taxon>Epsilonproteobacteria</taxon>
        <taxon>Campylobacterales</taxon>
        <taxon>Helicobacteraceae</taxon>
        <taxon>Helicobacter</taxon>
    </lineage>
</organism>
<dbReference type="PATRIC" id="fig|76936.10.peg.521"/>